<dbReference type="SMART" id="SM00304">
    <property type="entry name" value="HAMP"/>
    <property type="match status" value="1"/>
</dbReference>
<dbReference type="InterPro" id="IPR036097">
    <property type="entry name" value="HisK_dim/P_sf"/>
</dbReference>
<dbReference type="PANTHER" id="PTHR43711">
    <property type="entry name" value="TWO-COMPONENT HISTIDINE KINASE"/>
    <property type="match status" value="1"/>
</dbReference>
<keyword evidence="12" id="KW-0812">Transmembrane</keyword>
<dbReference type="InterPro" id="IPR003594">
    <property type="entry name" value="HATPase_dom"/>
</dbReference>
<evidence type="ECO:0000256" key="3">
    <source>
        <dbReference type="ARBA" id="ARBA00012438"/>
    </source>
</evidence>
<feature type="domain" description="Histidine kinase" evidence="13">
    <location>
        <begin position="259"/>
        <end position="477"/>
    </location>
</feature>
<feature type="transmembrane region" description="Helical" evidence="12">
    <location>
        <begin position="174"/>
        <end position="195"/>
    </location>
</feature>
<dbReference type="Gene3D" id="1.10.287.130">
    <property type="match status" value="1"/>
</dbReference>
<comment type="catalytic activity">
    <reaction evidence="1">
        <text>ATP + protein L-histidine = ADP + protein N-phospho-L-histidine.</text>
        <dbReference type="EC" id="2.7.13.3"/>
    </reaction>
</comment>
<dbReference type="PROSITE" id="PS50109">
    <property type="entry name" value="HIS_KIN"/>
    <property type="match status" value="1"/>
</dbReference>
<evidence type="ECO:0000256" key="10">
    <source>
        <dbReference type="ARBA" id="ARBA00023012"/>
    </source>
</evidence>
<name>A0A4Q9DL82_9BACL</name>
<evidence type="ECO:0000313" key="16">
    <source>
        <dbReference type="Proteomes" id="UP000293142"/>
    </source>
</evidence>
<dbReference type="InterPro" id="IPR004358">
    <property type="entry name" value="Sig_transdc_His_kin-like_C"/>
</dbReference>
<keyword evidence="4" id="KW-1003">Cell membrane</keyword>
<dbReference type="PANTHER" id="PTHR43711:SF1">
    <property type="entry name" value="HISTIDINE KINASE 1"/>
    <property type="match status" value="1"/>
</dbReference>
<dbReference type="SMART" id="SM00387">
    <property type="entry name" value="HATPase_c"/>
    <property type="match status" value="1"/>
</dbReference>
<dbReference type="CDD" id="cd06225">
    <property type="entry name" value="HAMP"/>
    <property type="match status" value="1"/>
</dbReference>
<feature type="domain" description="HAMP" evidence="14">
    <location>
        <begin position="198"/>
        <end position="251"/>
    </location>
</feature>
<evidence type="ECO:0000256" key="5">
    <source>
        <dbReference type="ARBA" id="ARBA00022553"/>
    </source>
</evidence>
<evidence type="ECO:0000256" key="7">
    <source>
        <dbReference type="ARBA" id="ARBA00022741"/>
    </source>
</evidence>
<keyword evidence="11 12" id="KW-0472">Membrane</keyword>
<dbReference type="InterPro" id="IPR003660">
    <property type="entry name" value="HAMP_dom"/>
</dbReference>
<dbReference type="Pfam" id="PF00512">
    <property type="entry name" value="HisKA"/>
    <property type="match status" value="1"/>
</dbReference>
<keyword evidence="5" id="KW-0597">Phosphoprotein</keyword>
<dbReference type="InterPro" id="IPR050736">
    <property type="entry name" value="Sensor_HK_Regulatory"/>
</dbReference>
<dbReference type="Gene3D" id="6.10.340.10">
    <property type="match status" value="1"/>
</dbReference>
<evidence type="ECO:0000256" key="12">
    <source>
        <dbReference type="SAM" id="Phobius"/>
    </source>
</evidence>
<dbReference type="SUPFAM" id="SSF55874">
    <property type="entry name" value="ATPase domain of HSP90 chaperone/DNA topoisomerase II/histidine kinase"/>
    <property type="match status" value="1"/>
</dbReference>
<evidence type="ECO:0000256" key="4">
    <source>
        <dbReference type="ARBA" id="ARBA00022475"/>
    </source>
</evidence>
<dbReference type="Pfam" id="PF02518">
    <property type="entry name" value="HATPase_c"/>
    <property type="match status" value="1"/>
</dbReference>
<comment type="subcellular location">
    <subcellularLocation>
        <location evidence="2">Cell membrane</location>
        <topology evidence="2">Multi-pass membrane protein</topology>
    </subcellularLocation>
</comment>
<evidence type="ECO:0000256" key="11">
    <source>
        <dbReference type="ARBA" id="ARBA00023136"/>
    </source>
</evidence>
<protein>
    <recommendedName>
        <fullName evidence="3">histidine kinase</fullName>
        <ecNumber evidence="3">2.7.13.3</ecNumber>
    </recommendedName>
</protein>
<dbReference type="InterPro" id="IPR003661">
    <property type="entry name" value="HisK_dim/P_dom"/>
</dbReference>
<evidence type="ECO:0000256" key="1">
    <source>
        <dbReference type="ARBA" id="ARBA00000085"/>
    </source>
</evidence>
<dbReference type="InterPro" id="IPR036890">
    <property type="entry name" value="HATPase_C_sf"/>
</dbReference>
<evidence type="ECO:0000313" key="15">
    <source>
        <dbReference type="EMBL" id="TBL72657.1"/>
    </source>
</evidence>
<dbReference type="GO" id="GO:0000155">
    <property type="term" value="F:phosphorelay sensor kinase activity"/>
    <property type="evidence" value="ECO:0007669"/>
    <property type="project" value="InterPro"/>
</dbReference>
<keyword evidence="7" id="KW-0547">Nucleotide-binding</keyword>
<keyword evidence="6" id="KW-0808">Transferase</keyword>
<feature type="transmembrane region" description="Helical" evidence="12">
    <location>
        <begin position="15"/>
        <end position="36"/>
    </location>
</feature>
<dbReference type="AlphaFoldDB" id="A0A4Q9DL82"/>
<dbReference type="Gene3D" id="3.30.565.10">
    <property type="entry name" value="Histidine kinase-like ATPase, C-terminal domain"/>
    <property type="match status" value="1"/>
</dbReference>
<dbReference type="Proteomes" id="UP000293142">
    <property type="component" value="Unassembled WGS sequence"/>
</dbReference>
<evidence type="ECO:0000259" key="14">
    <source>
        <dbReference type="PROSITE" id="PS50885"/>
    </source>
</evidence>
<dbReference type="GO" id="GO:0005886">
    <property type="term" value="C:plasma membrane"/>
    <property type="evidence" value="ECO:0007669"/>
    <property type="project" value="UniProtKB-SubCell"/>
</dbReference>
<dbReference type="PRINTS" id="PR00344">
    <property type="entry name" value="BCTRLSENSOR"/>
</dbReference>
<keyword evidence="10" id="KW-0902">Two-component regulatory system</keyword>
<reference evidence="15 16" key="1">
    <citation type="submission" date="2019-02" db="EMBL/GenBank/DDBJ databases">
        <title>Paenibacillus sp. nov., isolated from surface-sterilized tissue of Thalictrum simplex L.</title>
        <authorList>
            <person name="Tuo L."/>
        </authorList>
    </citation>
    <scope>NUCLEOTIDE SEQUENCE [LARGE SCALE GENOMIC DNA]</scope>
    <source>
        <strain evidence="15 16">N2SHLJ1</strain>
    </source>
</reference>
<dbReference type="GO" id="GO:0005524">
    <property type="term" value="F:ATP binding"/>
    <property type="evidence" value="ECO:0007669"/>
    <property type="project" value="UniProtKB-KW"/>
</dbReference>
<dbReference type="PROSITE" id="PS50885">
    <property type="entry name" value="HAMP"/>
    <property type="match status" value="1"/>
</dbReference>
<keyword evidence="12" id="KW-1133">Transmembrane helix</keyword>
<dbReference type="EC" id="2.7.13.3" evidence="3"/>
<keyword evidence="8 15" id="KW-0418">Kinase</keyword>
<dbReference type="SMART" id="SM00388">
    <property type="entry name" value="HisKA"/>
    <property type="match status" value="1"/>
</dbReference>
<organism evidence="15 16">
    <name type="scientific">Paenibacillus thalictri</name>
    <dbReference type="NCBI Taxonomy" id="2527873"/>
    <lineage>
        <taxon>Bacteria</taxon>
        <taxon>Bacillati</taxon>
        <taxon>Bacillota</taxon>
        <taxon>Bacilli</taxon>
        <taxon>Bacillales</taxon>
        <taxon>Paenibacillaceae</taxon>
        <taxon>Paenibacillus</taxon>
    </lineage>
</organism>
<dbReference type="RefSeq" id="WP_131016845.1">
    <property type="nucleotide sequence ID" value="NZ_SIRE01000023.1"/>
</dbReference>
<proteinExistence type="predicted"/>
<dbReference type="InterPro" id="IPR005467">
    <property type="entry name" value="His_kinase_dom"/>
</dbReference>
<dbReference type="Pfam" id="PF00672">
    <property type="entry name" value="HAMP"/>
    <property type="match status" value="1"/>
</dbReference>
<comment type="caution">
    <text evidence="15">The sequence shown here is derived from an EMBL/GenBank/DDBJ whole genome shotgun (WGS) entry which is preliminary data.</text>
</comment>
<dbReference type="SUPFAM" id="SSF47384">
    <property type="entry name" value="Homodimeric domain of signal transducing histidine kinase"/>
    <property type="match status" value="1"/>
</dbReference>
<dbReference type="CDD" id="cd00082">
    <property type="entry name" value="HisKA"/>
    <property type="match status" value="1"/>
</dbReference>
<evidence type="ECO:0000256" key="2">
    <source>
        <dbReference type="ARBA" id="ARBA00004651"/>
    </source>
</evidence>
<keyword evidence="9" id="KW-0067">ATP-binding</keyword>
<keyword evidence="16" id="KW-1185">Reference proteome</keyword>
<evidence type="ECO:0000256" key="8">
    <source>
        <dbReference type="ARBA" id="ARBA00022777"/>
    </source>
</evidence>
<gene>
    <name evidence="15" type="ORF">EYB31_28305</name>
</gene>
<dbReference type="EMBL" id="SIRE01000023">
    <property type="protein sequence ID" value="TBL72657.1"/>
    <property type="molecule type" value="Genomic_DNA"/>
</dbReference>
<evidence type="ECO:0000259" key="13">
    <source>
        <dbReference type="PROSITE" id="PS50109"/>
    </source>
</evidence>
<dbReference type="SUPFAM" id="SSF158472">
    <property type="entry name" value="HAMP domain-like"/>
    <property type="match status" value="1"/>
</dbReference>
<evidence type="ECO:0000256" key="6">
    <source>
        <dbReference type="ARBA" id="ARBA00022679"/>
    </source>
</evidence>
<dbReference type="CDD" id="cd00075">
    <property type="entry name" value="HATPase"/>
    <property type="match status" value="1"/>
</dbReference>
<accession>A0A4Q9DL82</accession>
<sequence length="479" mass="53766">MLTNNHKSLLYYWSVRYFLIMLASSAIVGMITLYAIQKSALSNQYNGMKQMVRDIGKLVEEHGGELPEDLALNRYLIDKTEQYRLQNRPIMFIMDKKGRIVQQFPEAPPHEAAQLRSRLADIQTGGAHIFALKSQEGHPPFLVAVHPVKISSSITGYVLYLMPKVNALQGLLHFRFITLIGLATCLFIGWGIVYLMTQRLVKPIQEAVDAANQIVAGDYNIQLDKKHDEKEVHELMQAFKEMAERLSRLEALRTQLLAGVTHELKTPITSISGLIQAVREGVVNGEEAEAFLDSCLRHSNRLQKMVEDLLDFNSFASNAVTVRQELFDLKNALTDITTRWRLSQKQQALELVVEAESDDTSWQVLSDPIRIEQIMVNLLNNAKDAMIIAGTIRVQLSLNLTELQVQVRDMGQGIPAAEQENVFEPFYRGENKKRRVRGLGLGLPFSKLVARSLGGDLVLSESKPGKTIFTLSIPANGSC</sequence>
<evidence type="ECO:0000256" key="9">
    <source>
        <dbReference type="ARBA" id="ARBA00022840"/>
    </source>
</evidence>
<dbReference type="OrthoDB" id="9813151at2"/>